<dbReference type="GO" id="GO:0071555">
    <property type="term" value="P:cell wall organization"/>
    <property type="evidence" value="ECO:0007669"/>
    <property type="project" value="UniProtKB-KW"/>
</dbReference>
<feature type="binding site" evidence="2">
    <location>
        <position position="127"/>
    </location>
    <ligand>
        <name>substrate</name>
    </ligand>
</feature>
<dbReference type="CDD" id="cd01750">
    <property type="entry name" value="GATase1_CobQ"/>
    <property type="match status" value="1"/>
</dbReference>
<dbReference type="EC" id="3.5.1.2" evidence="2"/>
<proteinExistence type="inferred from homology"/>
<organism evidence="4 5">
    <name type="scientific">Desulfosporosinus metallidurans</name>
    <dbReference type="NCBI Taxonomy" id="1888891"/>
    <lineage>
        <taxon>Bacteria</taxon>
        <taxon>Bacillati</taxon>
        <taxon>Bacillota</taxon>
        <taxon>Clostridia</taxon>
        <taxon>Eubacteriales</taxon>
        <taxon>Desulfitobacteriaceae</taxon>
        <taxon>Desulfosporosinus</taxon>
    </lineage>
</organism>
<dbReference type="InterPro" id="IPR033949">
    <property type="entry name" value="CobQ_GATase1"/>
</dbReference>
<comment type="subunit">
    <text evidence="2">Forms a heterodimer with MurT.</text>
</comment>
<comment type="caution">
    <text evidence="4">The sequence shown here is derived from an EMBL/GenBank/DDBJ whole genome shotgun (WGS) entry which is preliminary data.</text>
</comment>
<keyword evidence="1 2" id="KW-0315">Glutamine amidotransferase</keyword>
<dbReference type="UniPathway" id="UPA00219"/>
<accession>A0A1Q8QIC4</accession>
<comment type="similarity">
    <text evidence="2">Belongs to the CobB/CobQ family. GatD subfamily.</text>
</comment>
<comment type="catalytic activity">
    <reaction evidence="2">
        <text>L-glutamine + H2O = L-glutamate + NH4(+)</text>
        <dbReference type="Rhea" id="RHEA:15889"/>
        <dbReference type="ChEBI" id="CHEBI:15377"/>
        <dbReference type="ChEBI" id="CHEBI:28938"/>
        <dbReference type="ChEBI" id="CHEBI:29985"/>
        <dbReference type="ChEBI" id="CHEBI:58359"/>
        <dbReference type="EC" id="3.5.1.2"/>
    </reaction>
</comment>
<sequence>MKLTICHLYPDLLDLYGDRGNILALAARCRWRGMEPVIQQASLGEDLDFMGMDILFLGGGSDREQGLLVQDLMRREHELRRAIENGLVVLSICGGYQMLGKYYQMAGGEKIQGLGILDVWTIAGAKRLIGNVVVELDERALNYDPDEVGSRRVSAHKFRTLVGFENHSGKTYLGEGVRPLGKVLVGHGNNGEDQEEGVRYRNVFGTYLHGPLLPKNPHLADLLLELAIRRRGGETPVMELDDRLEELAHDTILDRLLKRPKVLLSD</sequence>
<comment type="function">
    <text evidence="2">The lipid II isoglutaminyl synthase complex catalyzes the formation of alpha-D-isoglutamine in the cell wall lipid II stem peptide. The GatD subunit catalyzes the hydrolysis of glutamine to glutamate and ammonia. The resulting ammonia molecule is channeled to the active site of MurT.</text>
</comment>
<dbReference type="RefSeq" id="WP_075367027.1">
    <property type="nucleotide sequence ID" value="NZ_MLBF01000064.1"/>
</dbReference>
<dbReference type="GO" id="GO:0009236">
    <property type="term" value="P:cobalamin biosynthetic process"/>
    <property type="evidence" value="ECO:0007669"/>
    <property type="project" value="InterPro"/>
</dbReference>
<feature type="active site" evidence="2">
    <location>
        <position position="209"/>
    </location>
</feature>
<dbReference type="GO" id="GO:0009252">
    <property type="term" value="P:peptidoglycan biosynthetic process"/>
    <property type="evidence" value="ECO:0007669"/>
    <property type="project" value="UniProtKB-UniRule"/>
</dbReference>
<keyword evidence="5" id="KW-1185">Reference proteome</keyword>
<dbReference type="EC" id="6.3.5.13" evidence="2"/>
<dbReference type="GO" id="GO:0016740">
    <property type="term" value="F:transferase activity"/>
    <property type="evidence" value="ECO:0007669"/>
    <property type="project" value="UniProtKB-KW"/>
</dbReference>
<keyword evidence="4" id="KW-0808">Transferase</keyword>
<evidence type="ECO:0000313" key="5">
    <source>
        <dbReference type="Proteomes" id="UP000186102"/>
    </source>
</evidence>
<evidence type="ECO:0000259" key="3">
    <source>
        <dbReference type="Pfam" id="PF07685"/>
    </source>
</evidence>
<feature type="active site" description="Nucleophile" evidence="2">
    <location>
        <position position="93"/>
    </location>
</feature>
<dbReference type="InterPro" id="IPR043702">
    <property type="entry name" value="Lipid_II_synth_GatD"/>
</dbReference>
<dbReference type="GO" id="GO:0140282">
    <property type="term" value="F:carbon-nitrogen ligase activity on lipid II"/>
    <property type="evidence" value="ECO:0007669"/>
    <property type="project" value="UniProtKB-UniRule"/>
</dbReference>
<keyword evidence="2" id="KW-0573">Peptidoglycan synthesis</keyword>
<dbReference type="GO" id="GO:0004359">
    <property type="term" value="F:glutaminase activity"/>
    <property type="evidence" value="ECO:0007669"/>
    <property type="project" value="UniProtKB-UniRule"/>
</dbReference>
<dbReference type="AlphaFoldDB" id="A0A1Q8QIC4"/>
<keyword evidence="2" id="KW-0436">Ligase</keyword>
<comment type="pathway">
    <text evidence="2">Cell wall biogenesis; peptidoglycan biosynthesis.</text>
</comment>
<reference evidence="4 5" key="1">
    <citation type="submission" date="2016-09" db="EMBL/GenBank/DDBJ databases">
        <title>Complete genome of Desulfosporosinus sp. OL.</title>
        <authorList>
            <person name="Mardanov A."/>
            <person name="Beletsky A."/>
            <person name="Panova A."/>
            <person name="Karnachuk O."/>
            <person name="Ravin N."/>
        </authorList>
    </citation>
    <scope>NUCLEOTIDE SEQUENCE [LARGE SCALE GENOMIC DNA]</scope>
    <source>
        <strain evidence="4 5">OL</strain>
    </source>
</reference>
<dbReference type="Proteomes" id="UP000186102">
    <property type="component" value="Unassembled WGS sequence"/>
</dbReference>
<dbReference type="GO" id="GO:0008360">
    <property type="term" value="P:regulation of cell shape"/>
    <property type="evidence" value="ECO:0007669"/>
    <property type="project" value="UniProtKB-KW"/>
</dbReference>
<dbReference type="PANTHER" id="PTHR21343:SF9">
    <property type="entry name" value="LIPID II ISOGLUTAMINYL SYNTHASE (GLUTAMINE-HYDROLYZING) SUBUNIT GATD"/>
    <property type="match status" value="1"/>
</dbReference>
<dbReference type="SUPFAM" id="SSF52317">
    <property type="entry name" value="Class I glutamine amidotransferase-like"/>
    <property type="match status" value="1"/>
</dbReference>
<keyword evidence="2" id="KW-0133">Cell shape</keyword>
<dbReference type="OrthoDB" id="9782045at2"/>
<dbReference type="PANTHER" id="PTHR21343">
    <property type="entry name" value="DETHIOBIOTIN SYNTHETASE"/>
    <property type="match status" value="1"/>
</dbReference>
<feature type="domain" description="CobB/CobQ-like glutamine amidotransferase" evidence="3">
    <location>
        <begin position="4"/>
        <end position="216"/>
    </location>
</feature>
<evidence type="ECO:0000256" key="2">
    <source>
        <dbReference type="HAMAP-Rule" id="MF_02213"/>
    </source>
</evidence>
<dbReference type="PROSITE" id="PS51274">
    <property type="entry name" value="GATASE_COBBQ"/>
    <property type="match status" value="1"/>
</dbReference>
<evidence type="ECO:0000313" key="4">
    <source>
        <dbReference type="EMBL" id="OLN27075.1"/>
    </source>
</evidence>
<protein>
    <recommendedName>
        <fullName evidence="2">Lipid II isoglutaminyl synthase (glutamine-hydrolyzing) subunit GatD</fullName>
        <ecNumber evidence="2">6.3.5.13</ecNumber>
    </recommendedName>
    <alternativeName>
        <fullName evidence="2">Lipid II isoglutaminyl synthase glutaminase subunit</fullName>
        <ecNumber evidence="2">3.5.1.2</ecNumber>
    </alternativeName>
</protein>
<dbReference type="Pfam" id="PF07685">
    <property type="entry name" value="GATase_3"/>
    <property type="match status" value="1"/>
</dbReference>
<name>A0A1Q8QIC4_9FIRM</name>
<keyword evidence="2" id="KW-0378">Hydrolase</keyword>
<dbReference type="HAMAP" id="MF_02213">
    <property type="entry name" value="Lipid_II_synth_GatD"/>
    <property type="match status" value="1"/>
</dbReference>
<dbReference type="InterPro" id="IPR029062">
    <property type="entry name" value="Class_I_gatase-like"/>
</dbReference>
<dbReference type="InterPro" id="IPR011698">
    <property type="entry name" value="GATase_3"/>
</dbReference>
<keyword evidence="2" id="KW-0961">Cell wall biogenesis/degradation</keyword>
<comment type="catalytic activity">
    <reaction evidence="2">
        <text>beta-D-GlcNAc-(1-&gt;4)-Mur2Ac(oyl-L-Ala-gamma-D-Glu-L-Lys-D-Ala-D-Ala)-di-trans,octa-cis-undecaprenyl diphosphate + L-glutamine + ATP + H2O = beta-D-GlcNAc-(1-&gt;4)-Mur2Ac(oyl-L-Ala-D-isoglutaminyl-L-Lys-D-Ala-D-Ala)-di-trans,octa-cis-undecaprenyl diphosphate + L-glutamate + ADP + phosphate + H(+)</text>
        <dbReference type="Rhea" id="RHEA:57928"/>
        <dbReference type="ChEBI" id="CHEBI:15377"/>
        <dbReference type="ChEBI" id="CHEBI:15378"/>
        <dbReference type="ChEBI" id="CHEBI:29985"/>
        <dbReference type="ChEBI" id="CHEBI:30616"/>
        <dbReference type="ChEBI" id="CHEBI:43474"/>
        <dbReference type="ChEBI" id="CHEBI:58359"/>
        <dbReference type="ChEBI" id="CHEBI:60033"/>
        <dbReference type="ChEBI" id="CHEBI:62233"/>
        <dbReference type="ChEBI" id="CHEBI:456216"/>
        <dbReference type="EC" id="6.3.5.13"/>
    </reaction>
</comment>
<evidence type="ECO:0000256" key="1">
    <source>
        <dbReference type="ARBA" id="ARBA00022962"/>
    </source>
</evidence>
<gene>
    <name evidence="2" type="primary">gatD</name>
    <name evidence="4" type="ORF">DSOL_4742</name>
</gene>
<dbReference type="STRING" id="1888891.DSOL_4742"/>
<dbReference type="Gene3D" id="3.40.50.880">
    <property type="match status" value="1"/>
</dbReference>
<dbReference type="EMBL" id="MLBF01000064">
    <property type="protein sequence ID" value="OLN27075.1"/>
    <property type="molecule type" value="Genomic_DNA"/>
</dbReference>